<dbReference type="EMBL" id="JAFJYH010000049">
    <property type="protein sequence ID" value="KAG4422390.1"/>
    <property type="molecule type" value="Genomic_DNA"/>
</dbReference>
<gene>
    <name evidence="3" type="ORF">IFR04_004414</name>
</gene>
<dbReference type="AlphaFoldDB" id="A0A8H8BS09"/>
<evidence type="ECO:0000256" key="2">
    <source>
        <dbReference type="ARBA" id="ARBA00023043"/>
    </source>
</evidence>
<dbReference type="SUPFAM" id="SSF48403">
    <property type="entry name" value="Ankyrin repeat"/>
    <property type="match status" value="1"/>
</dbReference>
<dbReference type="InterPro" id="IPR036770">
    <property type="entry name" value="Ankyrin_rpt-contain_sf"/>
</dbReference>
<dbReference type="InterPro" id="IPR051631">
    <property type="entry name" value="Ankyrin-KH/SAM_domain"/>
</dbReference>
<reference evidence="3" key="1">
    <citation type="submission" date="2021-02" db="EMBL/GenBank/DDBJ databases">
        <title>Genome sequence Cadophora malorum strain M34.</title>
        <authorList>
            <person name="Stefanovic E."/>
            <person name="Vu D."/>
            <person name="Scully C."/>
            <person name="Dijksterhuis J."/>
            <person name="Roader J."/>
            <person name="Houbraken J."/>
        </authorList>
    </citation>
    <scope>NUCLEOTIDE SEQUENCE</scope>
    <source>
        <strain evidence="3">M34</strain>
    </source>
</reference>
<evidence type="ECO:0000256" key="1">
    <source>
        <dbReference type="ARBA" id="ARBA00022737"/>
    </source>
</evidence>
<keyword evidence="2" id="KW-0040">ANK repeat</keyword>
<dbReference type="Proteomes" id="UP000664132">
    <property type="component" value="Unassembled WGS sequence"/>
</dbReference>
<dbReference type="InterPro" id="IPR002110">
    <property type="entry name" value="Ankyrin_rpt"/>
</dbReference>
<evidence type="ECO:0008006" key="5">
    <source>
        <dbReference type="Google" id="ProtNLM"/>
    </source>
</evidence>
<evidence type="ECO:0000313" key="3">
    <source>
        <dbReference type="EMBL" id="KAG4422390.1"/>
    </source>
</evidence>
<dbReference type="OrthoDB" id="4772757at2759"/>
<sequence>MCNARILESGHRRVWRVPKTSWLVEEHIFRETSRKQPQHANLPAAIILATNTLTPKESGNSEFDKEQIVRKLSRAAACELDIRAILSYLKPEAEQKEIYLRHKSTTNHVVSAAAYLGDLSFFEKLYPQHENIDSSENIYFGNPLRCAILQGHLDLVRFMLDQNVDVNQAGSGTGFGSTALEAAASSGRRDLVDLILEPEYGCTISGENFENAVLEAASAGHLIMVRYLIQRFAMDVTLELSNHLLMEACKRGVDLPDRSI</sequence>
<dbReference type="PANTHER" id="PTHR23206:SF8">
    <property type="entry name" value="ANKYRIN REPEAT AND KH DOMAIN-CONTAINING 1"/>
    <property type="match status" value="1"/>
</dbReference>
<accession>A0A8H8BS09</accession>
<dbReference type="Pfam" id="PF12796">
    <property type="entry name" value="Ank_2"/>
    <property type="match status" value="1"/>
</dbReference>
<keyword evidence="4" id="KW-1185">Reference proteome</keyword>
<evidence type="ECO:0000313" key="4">
    <source>
        <dbReference type="Proteomes" id="UP000664132"/>
    </source>
</evidence>
<dbReference type="PANTHER" id="PTHR23206">
    <property type="entry name" value="MASK PROTEIN"/>
    <property type="match status" value="1"/>
</dbReference>
<keyword evidence="1" id="KW-0677">Repeat</keyword>
<name>A0A8H8BS09_9HELO</name>
<proteinExistence type="predicted"/>
<dbReference type="SMART" id="SM00248">
    <property type="entry name" value="ANK"/>
    <property type="match status" value="3"/>
</dbReference>
<protein>
    <recommendedName>
        <fullName evidence="5">Ankyrin</fullName>
    </recommendedName>
</protein>
<dbReference type="Gene3D" id="1.25.40.20">
    <property type="entry name" value="Ankyrin repeat-containing domain"/>
    <property type="match status" value="1"/>
</dbReference>
<comment type="caution">
    <text evidence="3">The sequence shown here is derived from an EMBL/GenBank/DDBJ whole genome shotgun (WGS) entry which is preliminary data.</text>
</comment>
<organism evidence="3 4">
    <name type="scientific">Cadophora malorum</name>
    <dbReference type="NCBI Taxonomy" id="108018"/>
    <lineage>
        <taxon>Eukaryota</taxon>
        <taxon>Fungi</taxon>
        <taxon>Dikarya</taxon>
        <taxon>Ascomycota</taxon>
        <taxon>Pezizomycotina</taxon>
        <taxon>Leotiomycetes</taxon>
        <taxon>Helotiales</taxon>
        <taxon>Ploettnerulaceae</taxon>
        <taxon>Cadophora</taxon>
    </lineage>
</organism>